<name>A0A0F9ND69_9ZZZZ</name>
<keyword evidence="1" id="KW-0472">Membrane</keyword>
<proteinExistence type="predicted"/>
<keyword evidence="1" id="KW-0812">Transmembrane</keyword>
<keyword evidence="1" id="KW-1133">Transmembrane helix</keyword>
<accession>A0A0F9ND69</accession>
<comment type="caution">
    <text evidence="2">The sequence shown here is derived from an EMBL/GenBank/DDBJ whole genome shotgun (WGS) entry which is preliminary data.</text>
</comment>
<protein>
    <submittedName>
        <fullName evidence="2">Uncharacterized protein</fullName>
    </submittedName>
</protein>
<feature type="transmembrane region" description="Helical" evidence="1">
    <location>
        <begin position="77"/>
        <end position="100"/>
    </location>
</feature>
<evidence type="ECO:0000256" key="1">
    <source>
        <dbReference type="SAM" id="Phobius"/>
    </source>
</evidence>
<gene>
    <name evidence="2" type="ORF">LCGC14_0966100</name>
</gene>
<feature type="transmembrane region" description="Helical" evidence="1">
    <location>
        <begin position="12"/>
        <end position="32"/>
    </location>
</feature>
<dbReference type="EMBL" id="LAZR01003522">
    <property type="protein sequence ID" value="KKN17420.1"/>
    <property type="molecule type" value="Genomic_DNA"/>
</dbReference>
<evidence type="ECO:0000313" key="2">
    <source>
        <dbReference type="EMBL" id="KKN17420.1"/>
    </source>
</evidence>
<dbReference type="AlphaFoldDB" id="A0A0F9ND69"/>
<feature type="transmembrane region" description="Helical" evidence="1">
    <location>
        <begin position="53"/>
        <end position="71"/>
    </location>
</feature>
<sequence>MIYQMGTVEGNFIGVFFSLATVCILVISVLMISRIFKLLPKAKINKQWKLLRILIIIFITGNIVNAISYIIVKDMNIHMILMYFQTVMSTIGAVFVLIVIRLSIKTYNLIVESAGKETG</sequence>
<organism evidence="2">
    <name type="scientific">marine sediment metagenome</name>
    <dbReference type="NCBI Taxonomy" id="412755"/>
    <lineage>
        <taxon>unclassified sequences</taxon>
        <taxon>metagenomes</taxon>
        <taxon>ecological metagenomes</taxon>
    </lineage>
</organism>
<reference evidence="2" key="1">
    <citation type="journal article" date="2015" name="Nature">
        <title>Complex archaea that bridge the gap between prokaryotes and eukaryotes.</title>
        <authorList>
            <person name="Spang A."/>
            <person name="Saw J.H."/>
            <person name="Jorgensen S.L."/>
            <person name="Zaremba-Niedzwiedzka K."/>
            <person name="Martijn J."/>
            <person name="Lind A.E."/>
            <person name="van Eijk R."/>
            <person name="Schleper C."/>
            <person name="Guy L."/>
            <person name="Ettema T.J."/>
        </authorList>
    </citation>
    <scope>NUCLEOTIDE SEQUENCE</scope>
</reference>